<feature type="compositionally biased region" description="Pro residues" evidence="1">
    <location>
        <begin position="219"/>
        <end position="232"/>
    </location>
</feature>
<organism evidence="2 3">
    <name type="scientific">Humicola insolens</name>
    <name type="common">Soft-rot fungus</name>
    <dbReference type="NCBI Taxonomy" id="85995"/>
    <lineage>
        <taxon>Eukaryota</taxon>
        <taxon>Fungi</taxon>
        <taxon>Dikarya</taxon>
        <taxon>Ascomycota</taxon>
        <taxon>Pezizomycotina</taxon>
        <taxon>Sordariomycetes</taxon>
        <taxon>Sordariomycetidae</taxon>
        <taxon>Sordariales</taxon>
        <taxon>Chaetomiaceae</taxon>
        <taxon>Mycothermus</taxon>
    </lineage>
</organism>
<reference evidence="2 3" key="1">
    <citation type="journal article" date="2024" name="Commun. Biol.">
        <title>Comparative genomic analysis of thermophilic fungi reveals convergent evolutionary adaptations and gene losses.</title>
        <authorList>
            <person name="Steindorff A.S."/>
            <person name="Aguilar-Pontes M.V."/>
            <person name="Robinson A.J."/>
            <person name="Andreopoulos B."/>
            <person name="LaButti K."/>
            <person name="Kuo A."/>
            <person name="Mondo S."/>
            <person name="Riley R."/>
            <person name="Otillar R."/>
            <person name="Haridas S."/>
            <person name="Lipzen A."/>
            <person name="Grimwood J."/>
            <person name="Schmutz J."/>
            <person name="Clum A."/>
            <person name="Reid I.D."/>
            <person name="Moisan M.C."/>
            <person name="Butler G."/>
            <person name="Nguyen T.T.M."/>
            <person name="Dewar K."/>
            <person name="Conant G."/>
            <person name="Drula E."/>
            <person name="Henrissat B."/>
            <person name="Hansel C."/>
            <person name="Singer S."/>
            <person name="Hutchinson M.I."/>
            <person name="de Vries R.P."/>
            <person name="Natvig D.O."/>
            <person name="Powell A.J."/>
            <person name="Tsang A."/>
            <person name="Grigoriev I.V."/>
        </authorList>
    </citation>
    <scope>NUCLEOTIDE SEQUENCE [LARGE SCALE GENOMIC DNA]</scope>
    <source>
        <strain evidence="2 3">CBS 620.91</strain>
    </source>
</reference>
<name>A0ABR3V3L4_HUMIN</name>
<keyword evidence="3" id="KW-1185">Reference proteome</keyword>
<dbReference type="Proteomes" id="UP001583172">
    <property type="component" value="Unassembled WGS sequence"/>
</dbReference>
<dbReference type="EMBL" id="JAZGSY010000521">
    <property type="protein sequence ID" value="KAL1835863.1"/>
    <property type="molecule type" value="Genomic_DNA"/>
</dbReference>
<sequence>MAPVNGIGAAGPMKTAARPSSSVRPTTIIPALPLNFPQRPTTKRPSIVADTALSPKVTNGTKSPEEKTALRPAGPGQELRNGNSTVKKSPNNTGVSSPSGVSTQAATNTPTGSSEVATEEREKETPTVSSTVPDRRPSVTMPRRRPSAQPDPSFGPMAAAPGPGPGPGPGPEGLPPTAHPALVHRPAYHQTHPSNGSMIFGGFHDSNASSPAPRSGGLFPPPGLLPYPPPPVDLFQGSQSSLQAEDHGFPPYHAVNGHGAPPAGPIPPPPMNGTALRGPVVPPSPIYQDLQDQEDALSFLRHGIMDNTFNDCMLEVRFTDSKEFQDHPGYRQLHKVLRAPAHRFILSRSPTLLGLMKSQGTAPGGVVVLVVKDEYIRSDVFWYSLRALYGWSFADGFLHTDLQLRDARDDMKTALSYVATARYLQLRWVYPVAVHRVARLLHWNTIDLAVKFVSQIAATSPRHDGSSIPELADQVLAFLIHNFPVDFILDTDAGDYGCPRLPRAAPSAPKTENNTPTIANGTSNGTHSRQASKTQAQLPRNPRLSSNLRLSQIKFGDLSPAKDGNAPRAPTSTDKVLSRILLNLPFELLKRVLEHPSLGKLSGELTPALRQSIITDVIAEREARRLRVLEKKGDARLRAYQERVENASAPVLVVAQMDDYWVNNMGFKEEVFPGDAPFLVHTWSMGPPSSASS</sequence>
<protein>
    <recommendedName>
        <fullName evidence="4">F-box domain-containing protein</fullName>
    </recommendedName>
</protein>
<evidence type="ECO:0000256" key="1">
    <source>
        <dbReference type="SAM" id="MobiDB-lite"/>
    </source>
</evidence>
<feature type="region of interest" description="Disordered" evidence="1">
    <location>
        <begin position="1"/>
        <end position="284"/>
    </location>
</feature>
<feature type="compositionally biased region" description="Polar residues" evidence="1">
    <location>
        <begin position="510"/>
        <end position="543"/>
    </location>
</feature>
<gene>
    <name evidence="2" type="ORF">VTJ49DRAFT_5964</name>
</gene>
<feature type="compositionally biased region" description="Polar residues" evidence="1">
    <location>
        <begin position="80"/>
        <end position="116"/>
    </location>
</feature>
<evidence type="ECO:0000313" key="2">
    <source>
        <dbReference type="EMBL" id="KAL1835863.1"/>
    </source>
</evidence>
<proteinExistence type="predicted"/>
<evidence type="ECO:0000313" key="3">
    <source>
        <dbReference type="Proteomes" id="UP001583172"/>
    </source>
</evidence>
<accession>A0ABR3V3L4</accession>
<feature type="compositionally biased region" description="Pro residues" evidence="1">
    <location>
        <begin position="262"/>
        <end position="271"/>
    </location>
</feature>
<feature type="region of interest" description="Disordered" evidence="1">
    <location>
        <begin position="500"/>
        <end position="543"/>
    </location>
</feature>
<feature type="compositionally biased region" description="Pro residues" evidence="1">
    <location>
        <begin position="162"/>
        <end position="178"/>
    </location>
</feature>
<comment type="caution">
    <text evidence="2">The sequence shown here is derived from an EMBL/GenBank/DDBJ whole genome shotgun (WGS) entry which is preliminary data.</text>
</comment>
<evidence type="ECO:0008006" key="4">
    <source>
        <dbReference type="Google" id="ProtNLM"/>
    </source>
</evidence>